<feature type="compositionally biased region" description="Basic residues" evidence="1">
    <location>
        <begin position="152"/>
        <end position="165"/>
    </location>
</feature>
<gene>
    <name evidence="2" type="ORF">PIIN_02757</name>
</gene>
<evidence type="ECO:0000313" key="2">
    <source>
        <dbReference type="EMBL" id="CCA68897.1"/>
    </source>
</evidence>
<organism evidence="2 3">
    <name type="scientific">Serendipita indica (strain DSM 11827)</name>
    <name type="common">Root endophyte fungus</name>
    <name type="synonym">Piriformospora indica</name>
    <dbReference type="NCBI Taxonomy" id="1109443"/>
    <lineage>
        <taxon>Eukaryota</taxon>
        <taxon>Fungi</taxon>
        <taxon>Dikarya</taxon>
        <taxon>Basidiomycota</taxon>
        <taxon>Agaricomycotina</taxon>
        <taxon>Agaricomycetes</taxon>
        <taxon>Sebacinales</taxon>
        <taxon>Serendipitaceae</taxon>
        <taxon>Serendipita</taxon>
    </lineage>
</organism>
<dbReference type="eggNOG" id="ENOG502SD4X">
    <property type="taxonomic scope" value="Eukaryota"/>
</dbReference>
<dbReference type="STRING" id="1109443.G4TC43"/>
<dbReference type="Proteomes" id="UP000007148">
    <property type="component" value="Unassembled WGS sequence"/>
</dbReference>
<evidence type="ECO:0000313" key="3">
    <source>
        <dbReference type="Proteomes" id="UP000007148"/>
    </source>
</evidence>
<dbReference type="OrthoDB" id="424402at2759"/>
<name>G4TC43_SERID</name>
<dbReference type="EMBL" id="CAFZ01000042">
    <property type="protein sequence ID" value="CCA68897.1"/>
    <property type="molecule type" value="Genomic_DNA"/>
</dbReference>
<evidence type="ECO:0000256" key="1">
    <source>
        <dbReference type="SAM" id="MobiDB-lite"/>
    </source>
</evidence>
<keyword evidence="3" id="KW-1185">Reference proteome</keyword>
<protein>
    <submittedName>
        <fullName evidence="2">Uncharacterized protein</fullName>
    </submittedName>
</protein>
<dbReference type="HOGENOM" id="CLU_074862_0_0_1"/>
<accession>G4TC43</accession>
<dbReference type="AlphaFoldDB" id="G4TC43"/>
<reference evidence="2 3" key="1">
    <citation type="journal article" date="2011" name="PLoS Pathog.">
        <title>Endophytic Life Strategies Decoded by Genome and Transcriptome Analyses of the Mutualistic Root Symbiont Piriformospora indica.</title>
        <authorList>
            <person name="Zuccaro A."/>
            <person name="Lahrmann U."/>
            <person name="Guldener U."/>
            <person name="Langen G."/>
            <person name="Pfiffi S."/>
            <person name="Biedenkopf D."/>
            <person name="Wong P."/>
            <person name="Samans B."/>
            <person name="Grimm C."/>
            <person name="Basiewicz M."/>
            <person name="Murat C."/>
            <person name="Martin F."/>
            <person name="Kogel K.H."/>
        </authorList>
    </citation>
    <scope>NUCLEOTIDE SEQUENCE [LARGE SCALE GENOMIC DNA]</scope>
    <source>
        <strain evidence="2 3">DSM 11827</strain>
    </source>
</reference>
<comment type="caution">
    <text evidence="2">The sequence shown here is derived from an EMBL/GenBank/DDBJ whole genome shotgun (WGS) entry which is preliminary data.</text>
</comment>
<proteinExistence type="predicted"/>
<feature type="region of interest" description="Disordered" evidence="1">
    <location>
        <begin position="147"/>
        <end position="182"/>
    </location>
</feature>
<sequence length="182" mass="19820">MKACISFCLRYLSENEGATLMLHTLPAHSNGNDDVAGEPKRKKAKLASPTANISRLVSVAEVVKREFSASRQAESKLPSGALLHQYNYIGCLPDSTNGSSKVNDDPVLLALEGKNHLKRISTAYMKIYLTTEPRPDLEALGCTYQEPLLPPKKSRSARARAKKRAAKAEVKENSSKIVPEGG</sequence>
<dbReference type="InParanoid" id="G4TC43"/>